<dbReference type="Gene3D" id="2.60.120.1440">
    <property type="match status" value="1"/>
</dbReference>
<dbReference type="Proteomes" id="UP000428260">
    <property type="component" value="Chromosome"/>
</dbReference>
<dbReference type="RefSeq" id="WP_158868562.1">
    <property type="nucleotide sequence ID" value="NZ_CP046401.1"/>
</dbReference>
<dbReference type="EMBL" id="CP046401">
    <property type="protein sequence ID" value="QGY45419.1"/>
    <property type="molecule type" value="Genomic_DNA"/>
</dbReference>
<dbReference type="InterPro" id="IPR006860">
    <property type="entry name" value="FecR"/>
</dbReference>
<dbReference type="Pfam" id="PF16344">
    <property type="entry name" value="FecR_C"/>
    <property type="match status" value="1"/>
</dbReference>
<dbReference type="Gene3D" id="3.55.50.30">
    <property type="match status" value="1"/>
</dbReference>
<protein>
    <submittedName>
        <fullName evidence="4">DUF4974 domain-containing protein</fullName>
    </submittedName>
</protein>
<evidence type="ECO:0000256" key="1">
    <source>
        <dbReference type="SAM" id="Phobius"/>
    </source>
</evidence>
<dbReference type="PANTHER" id="PTHR30273:SF2">
    <property type="entry name" value="PROTEIN FECR"/>
    <property type="match status" value="1"/>
</dbReference>
<accession>A0A6I6JVU3</accession>
<dbReference type="PANTHER" id="PTHR30273">
    <property type="entry name" value="PERIPLASMIC SIGNAL SENSOR AND SIGMA FACTOR ACTIVATOR FECR-RELATED"/>
    <property type="match status" value="1"/>
</dbReference>
<reference evidence="4 5" key="1">
    <citation type="submission" date="2019-11" db="EMBL/GenBank/DDBJ databases">
        <authorList>
            <person name="Zheng R.K."/>
            <person name="Sun C.M."/>
        </authorList>
    </citation>
    <scope>NUCLEOTIDE SEQUENCE [LARGE SCALE GENOMIC DNA]</scope>
    <source>
        <strain evidence="4 5">WC007</strain>
    </source>
</reference>
<dbReference type="InterPro" id="IPR032508">
    <property type="entry name" value="FecR_C"/>
</dbReference>
<gene>
    <name evidence="4" type="ORF">GM418_17585</name>
</gene>
<dbReference type="InterPro" id="IPR012373">
    <property type="entry name" value="Ferrdict_sens_TM"/>
</dbReference>
<dbReference type="GO" id="GO:0016989">
    <property type="term" value="F:sigma factor antagonist activity"/>
    <property type="evidence" value="ECO:0007669"/>
    <property type="project" value="TreeGrafter"/>
</dbReference>
<evidence type="ECO:0000313" key="5">
    <source>
        <dbReference type="Proteomes" id="UP000428260"/>
    </source>
</evidence>
<dbReference type="PIRSF" id="PIRSF018266">
    <property type="entry name" value="FecR"/>
    <property type="match status" value="1"/>
</dbReference>
<evidence type="ECO:0000313" key="4">
    <source>
        <dbReference type="EMBL" id="QGY45419.1"/>
    </source>
</evidence>
<feature type="domain" description="FecR protein" evidence="2">
    <location>
        <begin position="118"/>
        <end position="209"/>
    </location>
</feature>
<proteinExistence type="predicted"/>
<keyword evidence="1" id="KW-1133">Transmembrane helix</keyword>
<feature type="domain" description="Protein FecR C-terminal" evidence="3">
    <location>
        <begin position="253"/>
        <end position="320"/>
    </location>
</feature>
<dbReference type="FunFam" id="2.60.120.1440:FF:000001">
    <property type="entry name" value="Putative anti-sigma factor"/>
    <property type="match status" value="1"/>
</dbReference>
<dbReference type="KEGG" id="mcos:GM418_17585"/>
<keyword evidence="1" id="KW-0812">Transmembrane</keyword>
<evidence type="ECO:0000259" key="2">
    <source>
        <dbReference type="Pfam" id="PF04773"/>
    </source>
</evidence>
<name>A0A6I6JVU3_9BACT</name>
<keyword evidence="1" id="KW-0472">Membrane</keyword>
<feature type="transmembrane region" description="Helical" evidence="1">
    <location>
        <begin position="83"/>
        <end position="103"/>
    </location>
</feature>
<sequence length="325" mass="37591">MDPVEIIKFLTDEVEEKEKSAFFERLKKDKQLEKDFLLVQKIWRVAQLHKIDISLTQKKQLFNEFWEKRQKPDKVLFSFTSKILRYAAIFILLISLPVVFFLGKNQGFSHETYTNISCALGDKTEISLPDSSKVSLNSGSELIFNNNFGEKGRQVSLKGEAFFSVAKDKHTPFVVKVNELEVEVLGTEFNLKAYPEEEKVSVTLVEGSLKVSSDNQRTIIEPNQKLVYDKQTQAMTKQILSDTAAETEWKDGRLVFRNESLAELELKLERWFDVDIYFADDQVKTKRFTGILERESILEAISYFGYSKYVGYTINGNEITFYSKN</sequence>
<dbReference type="Pfam" id="PF04773">
    <property type="entry name" value="FecR"/>
    <property type="match status" value="1"/>
</dbReference>
<dbReference type="AlphaFoldDB" id="A0A6I6JVU3"/>
<evidence type="ECO:0000259" key="3">
    <source>
        <dbReference type="Pfam" id="PF16344"/>
    </source>
</evidence>
<keyword evidence="5" id="KW-1185">Reference proteome</keyword>
<organism evidence="4 5">
    <name type="scientific">Maribellus comscasis</name>
    <dbReference type="NCBI Taxonomy" id="2681766"/>
    <lineage>
        <taxon>Bacteria</taxon>
        <taxon>Pseudomonadati</taxon>
        <taxon>Bacteroidota</taxon>
        <taxon>Bacteroidia</taxon>
        <taxon>Marinilabiliales</taxon>
        <taxon>Prolixibacteraceae</taxon>
        <taxon>Maribellus</taxon>
    </lineage>
</organism>